<feature type="transmembrane region" description="Helical" evidence="2">
    <location>
        <begin position="350"/>
        <end position="372"/>
    </location>
</feature>
<dbReference type="PANTHER" id="PTHR10422">
    <property type="entry name" value="CYTOCHROME C OXIDASE SUBUNIT 1"/>
    <property type="match status" value="1"/>
</dbReference>
<feature type="transmembrane region" description="Helical" evidence="2">
    <location>
        <begin position="497"/>
        <end position="517"/>
    </location>
</feature>
<keyword evidence="1" id="KW-0679">Respiratory chain</keyword>
<evidence type="ECO:0000256" key="1">
    <source>
        <dbReference type="ARBA" id="ARBA00022660"/>
    </source>
</evidence>
<dbReference type="GO" id="GO:0020037">
    <property type="term" value="F:heme binding"/>
    <property type="evidence" value="ECO:0007669"/>
    <property type="project" value="InterPro"/>
</dbReference>
<dbReference type="InterPro" id="IPR036927">
    <property type="entry name" value="Cyt_c_oxase-like_su1_sf"/>
</dbReference>
<keyword evidence="1" id="KW-0249">Electron transport</keyword>
<gene>
    <name evidence="4" type="ORF">COB67_07580</name>
</gene>
<feature type="transmembrane region" description="Helical" evidence="2">
    <location>
        <begin position="384"/>
        <end position="403"/>
    </location>
</feature>
<dbReference type="AlphaFoldDB" id="A0A2A4T2R5"/>
<keyword evidence="2" id="KW-0472">Membrane</keyword>
<keyword evidence="1" id="KW-0813">Transport</keyword>
<keyword evidence="2" id="KW-1133">Transmembrane helix</keyword>
<dbReference type="GO" id="GO:0004129">
    <property type="term" value="F:cytochrome-c oxidase activity"/>
    <property type="evidence" value="ECO:0007669"/>
    <property type="project" value="InterPro"/>
</dbReference>
<evidence type="ECO:0000313" key="4">
    <source>
        <dbReference type="EMBL" id="PCI27896.1"/>
    </source>
</evidence>
<feature type="transmembrane region" description="Helical" evidence="2">
    <location>
        <begin position="235"/>
        <end position="255"/>
    </location>
</feature>
<dbReference type="InterPro" id="IPR000883">
    <property type="entry name" value="Cyt_C_Oxase_1"/>
</dbReference>
<feature type="transmembrane region" description="Helical" evidence="2">
    <location>
        <begin position="30"/>
        <end position="54"/>
    </location>
</feature>
<feature type="transmembrane region" description="Helical" evidence="2">
    <location>
        <begin position="150"/>
        <end position="174"/>
    </location>
</feature>
<dbReference type="SUPFAM" id="SSF81442">
    <property type="entry name" value="Cytochrome c oxidase subunit I-like"/>
    <property type="match status" value="1"/>
</dbReference>
<feature type="transmembrane region" description="Helical" evidence="2">
    <location>
        <begin position="423"/>
        <end position="445"/>
    </location>
</feature>
<evidence type="ECO:0000256" key="2">
    <source>
        <dbReference type="SAM" id="Phobius"/>
    </source>
</evidence>
<evidence type="ECO:0000259" key="3">
    <source>
        <dbReference type="PROSITE" id="PS50855"/>
    </source>
</evidence>
<dbReference type="GO" id="GO:0016020">
    <property type="term" value="C:membrane"/>
    <property type="evidence" value="ECO:0007669"/>
    <property type="project" value="InterPro"/>
</dbReference>
<dbReference type="Pfam" id="PF00115">
    <property type="entry name" value="COX1"/>
    <property type="match status" value="1"/>
</dbReference>
<dbReference type="Proteomes" id="UP000218113">
    <property type="component" value="Unassembled WGS sequence"/>
</dbReference>
<accession>A0A2A4T2R5</accession>
<protein>
    <submittedName>
        <fullName evidence="4">Cytochrome C oxidase subunit I</fullName>
    </submittedName>
</protein>
<organism evidence="4 5">
    <name type="scientific">SAR324 cluster bacterium</name>
    <dbReference type="NCBI Taxonomy" id="2024889"/>
    <lineage>
        <taxon>Bacteria</taxon>
        <taxon>Deltaproteobacteria</taxon>
        <taxon>SAR324 cluster</taxon>
    </lineage>
</organism>
<dbReference type="EMBL" id="NVSR01000046">
    <property type="protein sequence ID" value="PCI27896.1"/>
    <property type="molecule type" value="Genomic_DNA"/>
</dbReference>
<feature type="domain" description="Cytochrome oxidase subunit I profile" evidence="3">
    <location>
        <begin position="24"/>
        <end position="547"/>
    </location>
</feature>
<comment type="caution">
    <text evidence="4">The sequence shown here is derived from an EMBL/GenBank/DDBJ whole genome shotgun (WGS) entry which is preliminary data.</text>
</comment>
<keyword evidence="2" id="KW-0812">Transmembrane</keyword>
<feature type="transmembrane region" description="Helical" evidence="2">
    <location>
        <begin position="312"/>
        <end position="330"/>
    </location>
</feature>
<evidence type="ECO:0000313" key="5">
    <source>
        <dbReference type="Proteomes" id="UP000218113"/>
    </source>
</evidence>
<dbReference type="PROSITE" id="PS50855">
    <property type="entry name" value="COX1"/>
    <property type="match status" value="1"/>
</dbReference>
<proteinExistence type="predicted"/>
<dbReference type="Gene3D" id="1.20.210.10">
    <property type="entry name" value="Cytochrome c oxidase-like, subunit I domain"/>
    <property type="match status" value="1"/>
</dbReference>
<reference evidence="5" key="1">
    <citation type="submission" date="2017-08" db="EMBL/GenBank/DDBJ databases">
        <title>A dynamic microbial community with high functional redundancy inhabits the cold, oxic subseafloor aquifer.</title>
        <authorList>
            <person name="Tully B.J."/>
            <person name="Wheat C.G."/>
            <person name="Glazer B.T."/>
            <person name="Huber J.A."/>
        </authorList>
    </citation>
    <scope>NUCLEOTIDE SEQUENCE [LARGE SCALE GENOMIC DNA]</scope>
</reference>
<feature type="transmembrane region" description="Helical" evidence="2">
    <location>
        <begin position="109"/>
        <end position="130"/>
    </location>
</feature>
<feature type="transmembrane region" description="Helical" evidence="2">
    <location>
        <begin position="275"/>
        <end position="300"/>
    </location>
</feature>
<feature type="transmembrane region" description="Helical" evidence="2">
    <location>
        <begin position="74"/>
        <end position="97"/>
    </location>
</feature>
<sequence length="553" mass="60682">MGFVDTLVNGHKGGLNSAGLTPTQKVTLRAVIMGVLFYGLSALEGMMMRANAVVRVPGLEDPKHYFAVLTVHPILGIFGSTYLIIFGAFTFLVPYLMKKQLYSIKLANATWMLIASGAISAWLGGFLYYYAPLYTLYWPLPVDFKQFNAWGGLVFILGIALIMVGTIGFIYNIFATVFLTGENEEKVPLKPMLLSAMGIDGLLNIIYKMSGREPYAKEPAMSLPVVAIVRGSIDAFLDAVVILICGILILVYVVADLSGVPLDYTSVNALLYKNFFWWGFDLIADGLVLIYVAGTWYLLAMMISGKKLFMQNIARAALLLELVVSWFVWSHHLLADQGQPNMMKLVSGEMVTAFELVTQGIAVFITLVTLWSAKPLKMTMELKCLLAGLLGFMLAVPAGILQADMGLNRILHNTQWIVGPHVHVAILVGLSMTLYSAIYILWPILTNGVELWSTKLANFHFWGQLIGGIGMGAFMGMASMDGMLRRTMYVNGEYQTYMILAGLCGLLLLAAYAAYLFNIVMSIGIQGLIGIFTPSKLKTKELLPTPEQATTTA</sequence>
<name>A0A2A4T2R5_9DELT</name>
<feature type="transmembrane region" description="Helical" evidence="2">
    <location>
        <begin position="457"/>
        <end position="477"/>
    </location>
</feature>
<dbReference type="GO" id="GO:0009060">
    <property type="term" value="P:aerobic respiration"/>
    <property type="evidence" value="ECO:0007669"/>
    <property type="project" value="InterPro"/>
</dbReference>
<dbReference type="InterPro" id="IPR023616">
    <property type="entry name" value="Cyt_c_oxase-like_su1_dom"/>
</dbReference>